<organism evidence="2 3">
    <name type="scientific">Alternaria atra</name>
    <dbReference type="NCBI Taxonomy" id="119953"/>
    <lineage>
        <taxon>Eukaryota</taxon>
        <taxon>Fungi</taxon>
        <taxon>Dikarya</taxon>
        <taxon>Ascomycota</taxon>
        <taxon>Pezizomycotina</taxon>
        <taxon>Dothideomycetes</taxon>
        <taxon>Pleosporomycetidae</taxon>
        <taxon>Pleosporales</taxon>
        <taxon>Pleosporineae</taxon>
        <taxon>Pleosporaceae</taxon>
        <taxon>Alternaria</taxon>
        <taxon>Alternaria sect. Ulocladioides</taxon>
    </lineage>
</organism>
<dbReference type="RefSeq" id="XP_043164065.1">
    <property type="nucleotide sequence ID" value="XM_043308130.1"/>
</dbReference>
<comment type="caution">
    <text evidence="2">The sequence shown here is derived from an EMBL/GenBank/DDBJ whole genome shotgun (WGS) entry which is preliminary data.</text>
</comment>
<dbReference type="EMBL" id="CAJRGZ010000015">
    <property type="protein sequence ID" value="CAG5139660.1"/>
    <property type="molecule type" value="Genomic_DNA"/>
</dbReference>
<keyword evidence="3" id="KW-1185">Reference proteome</keyword>
<dbReference type="GeneID" id="67017129"/>
<name>A0A8J2MV20_9PLEO</name>
<feature type="compositionally biased region" description="Polar residues" evidence="1">
    <location>
        <begin position="1"/>
        <end position="21"/>
    </location>
</feature>
<dbReference type="Proteomes" id="UP000676310">
    <property type="component" value="Unassembled WGS sequence"/>
</dbReference>
<feature type="region of interest" description="Disordered" evidence="1">
    <location>
        <begin position="1"/>
        <end position="45"/>
    </location>
</feature>
<proteinExistence type="predicted"/>
<evidence type="ECO:0000313" key="3">
    <source>
        <dbReference type="Proteomes" id="UP000676310"/>
    </source>
</evidence>
<dbReference type="OrthoDB" id="3790454at2759"/>
<protein>
    <submittedName>
        <fullName evidence="2">Uncharacterized protein</fullName>
    </submittedName>
</protein>
<evidence type="ECO:0000256" key="1">
    <source>
        <dbReference type="SAM" id="MobiDB-lite"/>
    </source>
</evidence>
<evidence type="ECO:0000313" key="2">
    <source>
        <dbReference type="EMBL" id="CAG5139660.1"/>
    </source>
</evidence>
<accession>A0A8J2MV20</accession>
<sequence>MATPTNPRRTFQRASRAQSIISDSSFSTPRPTPPPPSTRLGRGVRANSVVNEAPTAAETTAEKGAQRAVVKLPAHYLLAPTSPSPFMGTLEASLDAIQEWGRMNTTSNGTPTKSVQSIVDALLRPVDSRTNWPILLSALQQEENPPSERWTRYLTEDVLFLLTRTLLPEQILENRNLMARLYNVKKQLAMRLVLRYDMLRDWKMEAGTHHRDQAVAVASVPPPSSKGLAAAAAATPASAPVAMSQRAKKEKGKYPFRRPLLPNIIPTLIAAPTGGFTTHGVRERMKHHVTDLDSYLLLEDDEVGGWTRAKLLGKLCQVVLHWQWMRGNNELLGGMEVRGWEDFEGKADECEWIAEDVKRNVVGGGGRKAVAVAVATEGE</sequence>
<reference evidence="2" key="1">
    <citation type="submission" date="2021-05" db="EMBL/GenBank/DDBJ databases">
        <authorList>
            <person name="Stam R."/>
        </authorList>
    </citation>
    <scope>NUCLEOTIDE SEQUENCE</scope>
    <source>
        <strain evidence="2">CS162</strain>
    </source>
</reference>
<gene>
    <name evidence="2" type="ORF">ALTATR162_LOCUS536</name>
</gene>
<dbReference type="AlphaFoldDB" id="A0A8J2MV20"/>